<dbReference type="Pfam" id="PF03176">
    <property type="entry name" value="MMPL"/>
    <property type="match status" value="2"/>
</dbReference>
<feature type="transmembrane region" description="Helical" evidence="6">
    <location>
        <begin position="292"/>
        <end position="313"/>
    </location>
</feature>
<dbReference type="RefSeq" id="WP_211753405.1">
    <property type="nucleotide sequence ID" value="NZ_FOSP01000014.1"/>
</dbReference>
<dbReference type="InterPro" id="IPR004869">
    <property type="entry name" value="MMPL_dom"/>
</dbReference>
<evidence type="ECO:0000256" key="3">
    <source>
        <dbReference type="ARBA" id="ARBA00022692"/>
    </source>
</evidence>
<feature type="domain" description="SSD" evidence="7">
    <location>
        <begin position="262"/>
        <end position="387"/>
    </location>
</feature>
<accession>A0A1I4BY37</accession>
<feature type="transmembrane region" description="Helical" evidence="6">
    <location>
        <begin position="648"/>
        <end position="668"/>
    </location>
</feature>
<comment type="subcellular location">
    <subcellularLocation>
        <location evidence="1">Cell membrane</location>
        <topology evidence="1">Multi-pass membrane protein</topology>
    </subcellularLocation>
</comment>
<feature type="transmembrane region" description="Helical" evidence="6">
    <location>
        <begin position="752"/>
        <end position="774"/>
    </location>
</feature>
<keyword evidence="4 6" id="KW-1133">Transmembrane helix</keyword>
<dbReference type="SUPFAM" id="SSF82866">
    <property type="entry name" value="Multidrug efflux transporter AcrB transmembrane domain"/>
    <property type="match status" value="2"/>
</dbReference>
<keyword evidence="9" id="KW-1185">Reference proteome</keyword>
<feature type="transmembrane region" description="Helical" evidence="6">
    <location>
        <begin position="365"/>
        <end position="392"/>
    </location>
</feature>
<keyword evidence="5 6" id="KW-0472">Membrane</keyword>
<feature type="transmembrane region" description="Helical" evidence="6">
    <location>
        <begin position="622"/>
        <end position="641"/>
    </location>
</feature>
<protein>
    <recommendedName>
        <fullName evidence="7">SSD domain-containing protein</fullName>
    </recommendedName>
</protein>
<dbReference type="AlphaFoldDB" id="A0A1I4BY37"/>
<dbReference type="PROSITE" id="PS50156">
    <property type="entry name" value="SSD"/>
    <property type="match status" value="2"/>
</dbReference>
<evidence type="ECO:0000256" key="1">
    <source>
        <dbReference type="ARBA" id="ARBA00004651"/>
    </source>
</evidence>
<evidence type="ECO:0000256" key="2">
    <source>
        <dbReference type="ARBA" id="ARBA00022475"/>
    </source>
</evidence>
<dbReference type="Gene3D" id="1.20.1640.10">
    <property type="entry name" value="Multidrug efflux transporter AcrB transmembrane domain"/>
    <property type="match status" value="2"/>
</dbReference>
<gene>
    <name evidence="8" type="ORF">SAMN05216302_10144</name>
</gene>
<dbReference type="GO" id="GO:0005886">
    <property type="term" value="C:plasma membrane"/>
    <property type="evidence" value="ECO:0007669"/>
    <property type="project" value="UniProtKB-SubCell"/>
</dbReference>
<feature type="transmembrane region" description="Helical" evidence="6">
    <location>
        <begin position="262"/>
        <end position="286"/>
    </location>
</feature>
<feature type="transmembrane region" description="Helical" evidence="6">
    <location>
        <begin position="334"/>
        <end position="353"/>
    </location>
</feature>
<feature type="domain" description="SSD" evidence="7">
    <location>
        <begin position="646"/>
        <end position="774"/>
    </location>
</feature>
<dbReference type="EMBL" id="FOSP01000014">
    <property type="protein sequence ID" value="SFK73714.1"/>
    <property type="molecule type" value="Genomic_DNA"/>
</dbReference>
<evidence type="ECO:0000256" key="4">
    <source>
        <dbReference type="ARBA" id="ARBA00022989"/>
    </source>
</evidence>
<dbReference type="STRING" id="52441.SAMN05216302_10144"/>
<evidence type="ECO:0000256" key="5">
    <source>
        <dbReference type="ARBA" id="ARBA00023136"/>
    </source>
</evidence>
<evidence type="ECO:0000313" key="9">
    <source>
        <dbReference type="Proteomes" id="UP000199533"/>
    </source>
</evidence>
<organism evidence="8 9">
    <name type="scientific">Nitrosomonas aestuarii</name>
    <dbReference type="NCBI Taxonomy" id="52441"/>
    <lineage>
        <taxon>Bacteria</taxon>
        <taxon>Pseudomonadati</taxon>
        <taxon>Pseudomonadota</taxon>
        <taxon>Betaproteobacteria</taxon>
        <taxon>Nitrosomonadales</taxon>
        <taxon>Nitrosomonadaceae</taxon>
        <taxon>Nitrosomonas</taxon>
    </lineage>
</organism>
<dbReference type="InterPro" id="IPR050545">
    <property type="entry name" value="Mycobact_MmpL"/>
</dbReference>
<feature type="transmembrane region" description="Helical" evidence="6">
    <location>
        <begin position="674"/>
        <end position="695"/>
    </location>
</feature>
<keyword evidence="2" id="KW-1003">Cell membrane</keyword>
<reference evidence="9" key="1">
    <citation type="submission" date="2016-10" db="EMBL/GenBank/DDBJ databases">
        <authorList>
            <person name="Varghese N."/>
            <person name="Submissions S."/>
        </authorList>
    </citation>
    <scope>NUCLEOTIDE SEQUENCE [LARGE SCALE GENOMIC DNA]</scope>
    <source>
        <strain evidence="9">Nm69</strain>
    </source>
</reference>
<keyword evidence="3 6" id="KW-0812">Transmembrane</keyword>
<proteinExistence type="predicted"/>
<evidence type="ECO:0000256" key="6">
    <source>
        <dbReference type="SAM" id="Phobius"/>
    </source>
</evidence>
<dbReference type="InterPro" id="IPR000731">
    <property type="entry name" value="SSD"/>
</dbReference>
<feature type="transmembrane region" description="Helical" evidence="6">
    <location>
        <begin position="715"/>
        <end position="740"/>
    </location>
</feature>
<feature type="transmembrane region" description="Helical" evidence="6">
    <location>
        <begin position="239"/>
        <end position="255"/>
    </location>
</feature>
<feature type="transmembrane region" description="Helical" evidence="6">
    <location>
        <begin position="33"/>
        <end position="51"/>
    </location>
</feature>
<name>A0A1I4BY37_9PROT</name>
<dbReference type="Proteomes" id="UP000199533">
    <property type="component" value="Unassembled WGS sequence"/>
</dbReference>
<dbReference type="PANTHER" id="PTHR33406">
    <property type="entry name" value="MEMBRANE PROTEIN MJ1562-RELATED"/>
    <property type="match status" value="1"/>
</dbReference>
<evidence type="ECO:0000259" key="7">
    <source>
        <dbReference type="PROSITE" id="PS50156"/>
    </source>
</evidence>
<feature type="transmembrane region" description="Helical" evidence="6">
    <location>
        <begin position="413"/>
        <end position="436"/>
    </location>
</feature>
<evidence type="ECO:0000313" key="8">
    <source>
        <dbReference type="EMBL" id="SFK73714.1"/>
    </source>
</evidence>
<sequence length="794" mass="87695">MTAIKNETKQVNKTDRFALQWAEFVIKNRLKTIFFTIIVFLIFAAGLTHILTSHNYRVFFSDKNPDLLTFEKFEETYTKNDNFLFVFKPKSGTIDQPFVAQAIEEFTARAWTIPFAIRVDSITNFQHTYAIDDDLIVEDLIEEASNLSQAEIAKRVDIALNEPLLAGNLVALDRGASGINVTLQYPGESLDELPEAINFARALVAEFEQNYPDLKIALTGISALNNAFFEATINDAKTLYGPMFLVLIVITWLIIRNLSGVVATVLVITLATLAAMGFAGWAGITISPFSGSAPVVILTLAIVDSIHILITMVQRMRVGDDKIAAIKESIRVNFLAVSITSLTTIIGFLALNFSDAPPFNALGNISAVGIAAAWFYSLTFLPALLALLPFNVQTYADKSRGPLQEAINKLAEFVIARARATLVFVGLLFIGLAAAIPTIDLNDQWVEYFDDRVEFRGDAKFAINHLTGLYILEYSVPAGEPGAISEPQYLNDLDDFANWLREYSKVRHVYSYTDIIKRLSKNMNADDPAYYHIPDGRELAAQYLLLYELSLPYGLDLNDRIDIDKSSTRVSVTLDEITTGETRQFLKDIEAWWEARSPGNEVYGTGATYLFSFISERNIQDMIGGNIVAVLLISMIMIITLRSFSFGLLSLIPNIAPLIMTFGVWALLVGEVGMAAATVSATSLGIIVDNTVHILTKYQRAREELALSIEDAIRYTFDTVGAAVVANALILAFGFSVLMYSSFKITGDMGTLTALAIIIALIVDLLLLPALLMLRAQPKTKGVPYVNTKKTQTI</sequence>
<dbReference type="PANTHER" id="PTHR33406:SF12">
    <property type="entry name" value="BLR2997 PROTEIN"/>
    <property type="match status" value="1"/>
</dbReference>